<dbReference type="PROSITE" id="PS50102">
    <property type="entry name" value="RRM"/>
    <property type="match status" value="1"/>
</dbReference>
<dbReference type="OrthoDB" id="6515658at2759"/>
<feature type="domain" description="RRM" evidence="5">
    <location>
        <begin position="310"/>
        <end position="388"/>
    </location>
</feature>
<sequence>MPFSAISLDHPDGMTHRRVISHDASTHLPPDLPLTPPRSPCEAPPRDKASPQVMPKLSGSPIMTTITQQSPLISTYAASRRLKRKLRAAKTRRSVGGSLREGVVDAIGQTVAAHLLNGGDTSSQSLSVSKLQLDLLAKSLASGIASRLEQHIANSLVNSISTYGASTSAAVSPPATNASPQTPPMLARQAIPPLGIQLSTPDIATDIGNPCGSTSTTLPTSPAFMSPASHLLTPLNHNRSCGAPLSVNGRPAPAAVVCGSAGRQEATISGPPLQAQVLSRYQEQLPAALSRHLASLHNPAGKQVEGPEGSNLFIYHLPQDLTDADLVSLFAPFGEVISAKVFVDKRTQLSKCFGFVSYSNGLHAQAAIRALHGFAIADKRLKVQLKRSKKTSGPASPNVTNTFFSTPRPILRAAVLPY</sequence>
<dbReference type="RefSeq" id="XP_022643924.1">
    <property type="nucleotide sequence ID" value="XM_022788189.1"/>
</dbReference>
<dbReference type="PANTHER" id="PTHR48025:SF1">
    <property type="entry name" value="RRM DOMAIN-CONTAINING PROTEIN"/>
    <property type="match status" value="1"/>
</dbReference>
<dbReference type="AlphaFoldDB" id="A0A7M7IXG7"/>
<evidence type="ECO:0000259" key="5">
    <source>
        <dbReference type="PROSITE" id="PS50102"/>
    </source>
</evidence>
<name>A0A7M7IXG7_VARDE</name>
<dbReference type="InParanoid" id="A0A7M7IXG7"/>
<dbReference type="EnsemblMetazoa" id="XM_022788189">
    <property type="protein sequence ID" value="XP_022643924"/>
    <property type="gene ID" value="LOC111243104"/>
</dbReference>
<dbReference type="GO" id="GO:0003729">
    <property type="term" value="F:mRNA binding"/>
    <property type="evidence" value="ECO:0007669"/>
    <property type="project" value="TreeGrafter"/>
</dbReference>
<dbReference type="Gene3D" id="3.30.70.330">
    <property type="match status" value="1"/>
</dbReference>
<keyword evidence="2 3" id="KW-0694">RNA-binding</keyword>
<evidence type="ECO:0000313" key="7">
    <source>
        <dbReference type="Proteomes" id="UP000594260"/>
    </source>
</evidence>
<evidence type="ECO:0000256" key="3">
    <source>
        <dbReference type="PROSITE-ProRule" id="PRU00176"/>
    </source>
</evidence>
<dbReference type="GO" id="GO:0005634">
    <property type="term" value="C:nucleus"/>
    <property type="evidence" value="ECO:0007669"/>
    <property type="project" value="TreeGrafter"/>
</dbReference>
<feature type="compositionally biased region" description="Pro residues" evidence="4">
    <location>
        <begin position="30"/>
        <end position="43"/>
    </location>
</feature>
<evidence type="ECO:0000313" key="6">
    <source>
        <dbReference type="EnsemblMetazoa" id="XP_022643924"/>
    </source>
</evidence>
<dbReference type="Pfam" id="PF00076">
    <property type="entry name" value="RRM_1"/>
    <property type="match status" value="1"/>
</dbReference>
<evidence type="ECO:0000256" key="2">
    <source>
        <dbReference type="ARBA" id="ARBA00022884"/>
    </source>
</evidence>
<dbReference type="KEGG" id="vde:111243104"/>
<dbReference type="SUPFAM" id="SSF54928">
    <property type="entry name" value="RNA-binding domain, RBD"/>
    <property type="match status" value="1"/>
</dbReference>
<dbReference type="InterPro" id="IPR035979">
    <property type="entry name" value="RBD_domain_sf"/>
</dbReference>
<keyword evidence="7" id="KW-1185">Reference proteome</keyword>
<evidence type="ECO:0000256" key="1">
    <source>
        <dbReference type="ARBA" id="ARBA00022737"/>
    </source>
</evidence>
<reference evidence="6" key="1">
    <citation type="submission" date="2021-01" db="UniProtKB">
        <authorList>
            <consortium name="EnsemblMetazoa"/>
        </authorList>
    </citation>
    <scope>IDENTIFICATION</scope>
</reference>
<dbReference type="GO" id="GO:0009967">
    <property type="term" value="P:positive regulation of signal transduction"/>
    <property type="evidence" value="ECO:0007669"/>
    <property type="project" value="UniProtKB-ARBA"/>
</dbReference>
<dbReference type="SMART" id="SM00360">
    <property type="entry name" value="RRM"/>
    <property type="match status" value="1"/>
</dbReference>
<organism evidence="6 7">
    <name type="scientific">Varroa destructor</name>
    <name type="common">Honeybee mite</name>
    <dbReference type="NCBI Taxonomy" id="109461"/>
    <lineage>
        <taxon>Eukaryota</taxon>
        <taxon>Metazoa</taxon>
        <taxon>Ecdysozoa</taxon>
        <taxon>Arthropoda</taxon>
        <taxon>Chelicerata</taxon>
        <taxon>Arachnida</taxon>
        <taxon>Acari</taxon>
        <taxon>Parasitiformes</taxon>
        <taxon>Mesostigmata</taxon>
        <taxon>Gamasina</taxon>
        <taxon>Dermanyssoidea</taxon>
        <taxon>Varroidae</taxon>
        <taxon>Varroa</taxon>
    </lineage>
</organism>
<protein>
    <recommendedName>
        <fullName evidence="5">RRM domain-containing protein</fullName>
    </recommendedName>
</protein>
<accession>A0A7M7IXG7</accession>
<dbReference type="InterPro" id="IPR000504">
    <property type="entry name" value="RRM_dom"/>
</dbReference>
<keyword evidence="1" id="KW-0677">Repeat</keyword>
<evidence type="ECO:0000256" key="4">
    <source>
        <dbReference type="SAM" id="MobiDB-lite"/>
    </source>
</evidence>
<feature type="region of interest" description="Disordered" evidence="4">
    <location>
        <begin position="24"/>
        <end position="53"/>
    </location>
</feature>
<dbReference type="Proteomes" id="UP000594260">
    <property type="component" value="Unplaced"/>
</dbReference>
<dbReference type="GeneID" id="111243104"/>
<proteinExistence type="predicted"/>
<dbReference type="InterPro" id="IPR012677">
    <property type="entry name" value="Nucleotide-bd_a/b_plait_sf"/>
</dbReference>
<dbReference type="GO" id="GO:0005737">
    <property type="term" value="C:cytoplasm"/>
    <property type="evidence" value="ECO:0007669"/>
    <property type="project" value="UniProtKB-ARBA"/>
</dbReference>
<dbReference type="PANTHER" id="PTHR48025">
    <property type="entry name" value="OS02G0815200 PROTEIN"/>
    <property type="match status" value="1"/>
</dbReference>
<dbReference type="FunFam" id="3.30.70.330:FF:000383">
    <property type="entry name" value="Sex lethal, isoform D"/>
    <property type="match status" value="1"/>
</dbReference>
<dbReference type="GO" id="GO:0010629">
    <property type="term" value="P:negative regulation of gene expression"/>
    <property type="evidence" value="ECO:0007669"/>
    <property type="project" value="UniProtKB-ARBA"/>
</dbReference>
<dbReference type="InterPro" id="IPR050502">
    <property type="entry name" value="Euk_RNA-bind_prot"/>
</dbReference>